<dbReference type="Gene3D" id="3.30.470.30">
    <property type="entry name" value="DNA ligase/mRNA capping enzyme"/>
    <property type="match status" value="1"/>
</dbReference>
<dbReference type="OrthoDB" id="6142248at2759"/>
<evidence type="ECO:0000313" key="4">
    <source>
        <dbReference type="Proteomes" id="UP000051952"/>
    </source>
</evidence>
<reference evidence="4" key="1">
    <citation type="submission" date="2015-09" db="EMBL/GenBank/DDBJ databases">
        <authorList>
            <consortium name="Pathogen Informatics"/>
        </authorList>
    </citation>
    <scope>NUCLEOTIDE SEQUENCE [LARGE SCALE GENOMIC DNA]</scope>
    <source>
        <strain evidence="4">Lake Konstanz</strain>
    </source>
</reference>
<feature type="region of interest" description="Disordered" evidence="1">
    <location>
        <begin position="312"/>
        <end position="333"/>
    </location>
</feature>
<dbReference type="Pfam" id="PF09414">
    <property type="entry name" value="RNA_ligase"/>
    <property type="match status" value="1"/>
</dbReference>
<evidence type="ECO:0000313" key="3">
    <source>
        <dbReference type="EMBL" id="CUI15080.1"/>
    </source>
</evidence>
<dbReference type="InterPro" id="IPR021122">
    <property type="entry name" value="RNA_ligase_dom_REL/Rnl2"/>
</dbReference>
<dbReference type="SUPFAM" id="SSF56091">
    <property type="entry name" value="DNA ligase/mRNA capping enzyme, catalytic domain"/>
    <property type="match status" value="2"/>
</dbReference>
<name>A0A0S4KJC4_BODSA</name>
<keyword evidence="4" id="KW-1185">Reference proteome</keyword>
<evidence type="ECO:0000256" key="1">
    <source>
        <dbReference type="SAM" id="MobiDB-lite"/>
    </source>
</evidence>
<evidence type="ECO:0000259" key="2">
    <source>
        <dbReference type="Pfam" id="PF09414"/>
    </source>
</evidence>
<accession>A0A0S4KJC4</accession>
<sequence length="682" mass="72084">MSKAKQNKTSGKSSTPSEDVYLCLSVAVSGRCPFNGNILSLAAVACTKQRKILGLYSCNMTPLPGGGERLTQKDVYGFWQSKPRELEEVCAGPLISPLAGLQGLQAFCKPFGRCTLVGSPLLSCYGWLAHYWNVLLPGVAMPWGFSGVCARSFASGILGVSMQNLATHPAFLAAHPAGLATNGVPANDAVISACVFTQMLRMSLKLDNADPSTADATASSTAAPAAAAATAGTSAVVHNDPAVSQGLVEITFLDDKVRAAVEAATAPLETSHDRYPISADVAAAHVFQEYPSITDPTVDPSFFERAAALSSSSASACPPSGNDGSSKNDDDGSAEVDWVVTEKVHGSNFSFLIKSGDASDKNGIVCGKRTSVLNSDETSKFFQFDRLLASERGKLAKCFTLVEKFLLLPGNGNGASSLGSSQGGDGGDQQLVVAVVGELAGGEYVHPQVPLDLRGIRVQNGIQYHPNNFFYAFDIAYTYSSSSRPPAAAPAALAAPAAGGASAEKEERGARWTFLPFDDAQRIFTSTALFCATPLFRGSVKDALAFNPIIQTTIPGRFGLPSIPENFAEGVVARPVKDLLSSKDGSRIMAKLKHPKFSEFSHFSADCPPADLLANFIKNDNRVESVKSKLTDTEKLDHARVALETVLDALVDVKKLHPAFDCSPEQRSSAERDVLAFLNGKK</sequence>
<feature type="compositionally biased region" description="Low complexity" evidence="1">
    <location>
        <begin position="312"/>
        <end position="325"/>
    </location>
</feature>
<dbReference type="EMBL" id="CYKH01001760">
    <property type="protein sequence ID" value="CUI15080.1"/>
    <property type="molecule type" value="Genomic_DNA"/>
</dbReference>
<proteinExistence type="predicted"/>
<organism evidence="3 4">
    <name type="scientific">Bodo saltans</name>
    <name type="common">Flagellated protozoan</name>
    <dbReference type="NCBI Taxonomy" id="75058"/>
    <lineage>
        <taxon>Eukaryota</taxon>
        <taxon>Discoba</taxon>
        <taxon>Euglenozoa</taxon>
        <taxon>Kinetoplastea</taxon>
        <taxon>Metakinetoplastina</taxon>
        <taxon>Eubodonida</taxon>
        <taxon>Bodonidae</taxon>
        <taxon>Bodo</taxon>
    </lineage>
</organism>
<protein>
    <submittedName>
        <fullName evidence="3">RNL2 family RNA ligase, putative</fullName>
    </submittedName>
</protein>
<dbReference type="GO" id="GO:0016874">
    <property type="term" value="F:ligase activity"/>
    <property type="evidence" value="ECO:0007669"/>
    <property type="project" value="UniProtKB-KW"/>
</dbReference>
<dbReference type="Gene3D" id="3.30.1490.70">
    <property type="match status" value="1"/>
</dbReference>
<gene>
    <name evidence="3" type="ORF">BSAL_22865</name>
</gene>
<keyword evidence="3" id="KW-0436">Ligase</keyword>
<dbReference type="AlphaFoldDB" id="A0A0S4KJC4"/>
<dbReference type="Proteomes" id="UP000051952">
    <property type="component" value="Unassembled WGS sequence"/>
</dbReference>
<feature type="domain" description="RNA ligase" evidence="2">
    <location>
        <begin position="337"/>
        <end position="592"/>
    </location>
</feature>
<dbReference type="VEuPathDB" id="TriTrypDB:BSAL_22865"/>